<reference evidence="1" key="1">
    <citation type="submission" date="2019-02" db="EMBL/GenBank/DDBJ databases">
        <authorList>
            <person name="Gruber-Vodicka R. H."/>
            <person name="Seah K. B. B."/>
        </authorList>
    </citation>
    <scope>NUCLEOTIDE SEQUENCE</scope>
    <source>
        <strain evidence="1">BECK_BZ131</strain>
    </source>
</reference>
<protein>
    <submittedName>
        <fullName evidence="1">Uncharacterized protein</fullName>
    </submittedName>
</protein>
<organism evidence="1">
    <name type="scientific">Candidatus Kentrum sp. FW</name>
    <dbReference type="NCBI Taxonomy" id="2126338"/>
    <lineage>
        <taxon>Bacteria</taxon>
        <taxon>Pseudomonadati</taxon>
        <taxon>Pseudomonadota</taxon>
        <taxon>Gammaproteobacteria</taxon>
        <taxon>Candidatus Kentrum</taxon>
    </lineage>
</organism>
<name>A0A450U0Y2_9GAMM</name>
<accession>A0A450U0Y2</accession>
<dbReference type="AlphaFoldDB" id="A0A450U0Y2"/>
<proteinExistence type="predicted"/>
<evidence type="ECO:0000313" key="1">
    <source>
        <dbReference type="EMBL" id="VFJ76013.1"/>
    </source>
</evidence>
<gene>
    <name evidence="1" type="ORF">BECKFW1821C_GA0114237_10952</name>
</gene>
<sequence>MYSAKKPLMKKDAEYNSAILDSAQLRNLGGEDWSLLEPFSVDIEKEFGKKWESGSLVEKELWVEGRAWADFEAGLDIGFNLGAIAGESNLDTKLTMAVPEVIRAGETFTIDTSQWTYDVANRAGFELDDSNWGLNANLVLAGSVGVELEVEAGAKVSGVGGGSIGGGVTLQVNPNVNLDLLGIGGIPMGEWELSTSSRSLSIEKGNQEFSLNAPELESVESTRNGSSFSAERDASDNLLNANLDLVNVITSMFPSLSALNIDKELFDEKIAGKTVKAELEAKMVSLDFDAGLGYGEEIDMNYDPTKMDLTLVFDGQTRTGKLGDTFSFLAPADKSATELKVDFGYDGKIRAERNLDLNGALTLGVGTLGVELKAAGLGPSFDVGPSLR</sequence>
<dbReference type="EMBL" id="CAADFE010000095">
    <property type="protein sequence ID" value="VFJ76013.1"/>
    <property type="molecule type" value="Genomic_DNA"/>
</dbReference>